<reference evidence="3" key="1">
    <citation type="submission" date="2020-04" db="EMBL/GenBank/DDBJ databases">
        <title>Deep metagenomics examines the oral microbiome during advanced dental caries in children, revealing novel taxa and co-occurrences with host molecules.</title>
        <authorList>
            <person name="Baker J.L."/>
            <person name="Morton J.T."/>
            <person name="Dinis M."/>
            <person name="Alvarez R."/>
            <person name="Tran N.C."/>
            <person name="Knight R."/>
            <person name="Edlund A."/>
        </authorList>
    </citation>
    <scope>NUCLEOTIDE SEQUENCE</scope>
    <source>
        <strain evidence="3">JCVI_3_bin.11</strain>
    </source>
</reference>
<dbReference type="SUPFAM" id="SSF88659">
    <property type="entry name" value="Sigma3 and sigma4 domains of RNA polymerase sigma factors"/>
    <property type="match status" value="1"/>
</dbReference>
<dbReference type="InterPro" id="IPR013324">
    <property type="entry name" value="RNA_pol_sigma_r3/r4-like"/>
</dbReference>
<gene>
    <name evidence="3" type="ORF">HXK24_01100</name>
</gene>
<name>A0A9D6ADT5_9ACTN</name>
<dbReference type="InterPro" id="IPR007394">
    <property type="entry name" value="UPF0122"/>
</dbReference>
<comment type="caution">
    <text evidence="3">The sequence shown here is derived from an EMBL/GenBank/DDBJ whole genome shotgun (WGS) entry which is preliminary data.</text>
</comment>
<protein>
    <submittedName>
        <fullName evidence="3">Sigma-70 family RNA polymerase sigma factor</fullName>
    </submittedName>
</protein>
<evidence type="ECO:0000256" key="1">
    <source>
        <dbReference type="ARBA" id="ARBA00008720"/>
    </source>
</evidence>
<dbReference type="Proteomes" id="UP000787322">
    <property type="component" value="Unassembled WGS sequence"/>
</dbReference>
<dbReference type="Gene3D" id="1.10.10.10">
    <property type="entry name" value="Winged helix-like DNA-binding domain superfamily/Winged helix DNA-binding domain"/>
    <property type="match status" value="1"/>
</dbReference>
<dbReference type="AlphaFoldDB" id="A0A9D6ADT5"/>
<evidence type="ECO:0000313" key="3">
    <source>
        <dbReference type="EMBL" id="MBF4802416.1"/>
    </source>
</evidence>
<sequence length="191" mass="22209">MKRDYSVLISSEDNNASSFPKQKKLTISKKEMQQYANRHNCGKSKRELTLCLSILQNALNSISKDELNQSKSYFRQDRKYSSICSISEESPNQNEALFYKVIIPSAEDEVIQQENEKQIKTLAQKITTSAQEFLTKKEIEVFRLHFIEHISASSIADKTNRSRPAITKLIKSIQRKMKKRFEDAWEKIIVE</sequence>
<dbReference type="Pfam" id="PF04297">
    <property type="entry name" value="UPF0122"/>
    <property type="match status" value="1"/>
</dbReference>
<proteinExistence type="inferred from homology"/>
<accession>A0A9D6ADT5</accession>
<comment type="function">
    <text evidence="2">Might take part in the signal recognition particle (SRP) pathway. This is inferred from the conservation of its genetic proximity to ftsY/ffh. May be a regulatory protein.</text>
</comment>
<evidence type="ECO:0000256" key="2">
    <source>
        <dbReference type="ARBA" id="ARBA00024764"/>
    </source>
</evidence>
<evidence type="ECO:0000313" key="4">
    <source>
        <dbReference type="Proteomes" id="UP000787322"/>
    </source>
</evidence>
<comment type="similarity">
    <text evidence="1">Belongs to the UPF0122 family.</text>
</comment>
<dbReference type="EMBL" id="JABZGU010000011">
    <property type="protein sequence ID" value="MBF4802416.1"/>
    <property type="molecule type" value="Genomic_DNA"/>
</dbReference>
<organism evidence="3 4">
    <name type="scientific">Lancefieldella parvula</name>
    <dbReference type="NCBI Taxonomy" id="1382"/>
    <lineage>
        <taxon>Bacteria</taxon>
        <taxon>Bacillati</taxon>
        <taxon>Actinomycetota</taxon>
        <taxon>Coriobacteriia</taxon>
        <taxon>Coriobacteriales</taxon>
        <taxon>Atopobiaceae</taxon>
        <taxon>Lancefieldella</taxon>
    </lineage>
</organism>
<dbReference type="InterPro" id="IPR036388">
    <property type="entry name" value="WH-like_DNA-bd_sf"/>
</dbReference>